<sequence length="247" mass="25917">AIAAGDLNSDGLSEIGVVFDENGNVDILVTFKDVSFSVDDFNNDARLDIVVATYDANSVVALLGYVAVDDLNDDALLNIAVANSDSDDMSALFEYGNGSVADQIKFSVGSQPQSVAAGDFNNDTQLDVVVANYDSGSISIFIGYGNGSCASQLVYSTGPDCYPYFVAVGDFNNDAIVDIVVVNQNSNDLGIFLGYGNGIFATVILVPLGYEVCPFSVLVGDYNNDRKLDLAVANGGTDSLSILLQTC</sequence>
<reference evidence="2" key="1">
    <citation type="submission" date="2021-02" db="EMBL/GenBank/DDBJ databases">
        <authorList>
            <person name="Nowell W R."/>
        </authorList>
    </citation>
    <scope>NUCLEOTIDE SEQUENCE</scope>
</reference>
<dbReference type="EMBL" id="CAJOBP010033069">
    <property type="protein sequence ID" value="CAF4684382.1"/>
    <property type="molecule type" value="Genomic_DNA"/>
</dbReference>
<feature type="non-terminal residue" evidence="2">
    <location>
        <position position="1"/>
    </location>
</feature>
<dbReference type="Proteomes" id="UP000663873">
    <property type="component" value="Unassembled WGS sequence"/>
</dbReference>
<evidence type="ECO:0000256" key="1">
    <source>
        <dbReference type="ARBA" id="ARBA00022729"/>
    </source>
</evidence>
<dbReference type="SUPFAM" id="SSF69318">
    <property type="entry name" value="Integrin alpha N-terminal domain"/>
    <property type="match status" value="1"/>
</dbReference>
<dbReference type="PANTHER" id="PTHR46580:SF2">
    <property type="entry name" value="MAM DOMAIN-CONTAINING PROTEIN"/>
    <property type="match status" value="1"/>
</dbReference>
<protein>
    <recommendedName>
        <fullName evidence="4">VCBS repeat-containing protein</fullName>
    </recommendedName>
</protein>
<keyword evidence="1" id="KW-0732">Signal</keyword>
<evidence type="ECO:0008006" key="4">
    <source>
        <dbReference type="Google" id="ProtNLM"/>
    </source>
</evidence>
<dbReference type="PANTHER" id="PTHR46580">
    <property type="entry name" value="SENSOR KINASE-RELATED"/>
    <property type="match status" value="1"/>
</dbReference>
<accession>A0A821HHD9</accession>
<organism evidence="2 3">
    <name type="scientific">Rotaria socialis</name>
    <dbReference type="NCBI Taxonomy" id="392032"/>
    <lineage>
        <taxon>Eukaryota</taxon>
        <taxon>Metazoa</taxon>
        <taxon>Spiralia</taxon>
        <taxon>Gnathifera</taxon>
        <taxon>Rotifera</taxon>
        <taxon>Eurotatoria</taxon>
        <taxon>Bdelloidea</taxon>
        <taxon>Philodinida</taxon>
        <taxon>Philodinidae</taxon>
        <taxon>Rotaria</taxon>
    </lineage>
</organism>
<gene>
    <name evidence="2" type="ORF">UJA718_LOCUS35420</name>
</gene>
<comment type="caution">
    <text evidence="2">The sequence shown here is derived from an EMBL/GenBank/DDBJ whole genome shotgun (WGS) entry which is preliminary data.</text>
</comment>
<proteinExistence type="predicted"/>
<evidence type="ECO:0000313" key="3">
    <source>
        <dbReference type="Proteomes" id="UP000663873"/>
    </source>
</evidence>
<name>A0A821HHD9_9BILA</name>
<evidence type="ECO:0000313" key="2">
    <source>
        <dbReference type="EMBL" id="CAF4684382.1"/>
    </source>
</evidence>
<dbReference type="AlphaFoldDB" id="A0A821HHD9"/>
<dbReference type="Pfam" id="PF13517">
    <property type="entry name" value="FG-GAP_3"/>
    <property type="match status" value="1"/>
</dbReference>
<keyword evidence="3" id="KW-1185">Reference proteome</keyword>
<dbReference type="Gene3D" id="2.130.10.130">
    <property type="entry name" value="Integrin alpha, N-terminal"/>
    <property type="match status" value="1"/>
</dbReference>
<dbReference type="InterPro" id="IPR013517">
    <property type="entry name" value="FG-GAP"/>
</dbReference>
<dbReference type="InterPro" id="IPR028994">
    <property type="entry name" value="Integrin_alpha_N"/>
</dbReference>